<dbReference type="EMBL" id="BAAADN010000043">
    <property type="protein sequence ID" value="GAA0468431.1"/>
    <property type="molecule type" value="Genomic_DNA"/>
</dbReference>
<dbReference type="InterPro" id="IPR032466">
    <property type="entry name" value="Metal_Hydrolase"/>
</dbReference>
<dbReference type="InterPro" id="IPR006680">
    <property type="entry name" value="Amidohydro-rel"/>
</dbReference>
<keyword evidence="4" id="KW-0665">Pyrimidine biosynthesis</keyword>
<dbReference type="Proteomes" id="UP000830542">
    <property type="component" value="Chromosome"/>
</dbReference>
<proteinExistence type="inferred from homology"/>
<dbReference type="AlphaFoldDB" id="A0AAV3SHZ8"/>
<sequence length="460" mass="50327">MTVDLVIANGTLVTPDRLLDSAIAVDDGEIAAVGDERTLPAADERVDASGLLVLPGVVDPHVHIDGYLSLDTYEAGTSAAALGGITSCINFAWEAWTGDLSIWDEEGTLLEAVHRQKEKGQKSLIDFSLHGAITREDPAVFDELEDVIDEGVTSVKMFTAYEIGLSNGFIDHVFEHVADQDIVAVLHTEDASVCNRLEARLKAEGKSHPRHYPQSRPDYAEAMAAESAVRMAQEQGAKYYGIHTTSEKAADVLGRYQDDGSRVRGETCTQYTTLDESAYEEQDSLPIMAPPLRTPADQDALFEHLYNGALSVVSTDHNAFTRADKTVENWWDSSFGANGLQTSLPVFYDEAVNRRGYSPSFVVRMMCANPAQTFGFTEKGTLDPGTDADIVLFDPDESYTITAADNASISDYSIYEGREVTGRVKRTYLRGEPIADDGEIVADPGYGEFVARERPDWEAE</sequence>
<accession>A0AAV3SHZ8</accession>
<evidence type="ECO:0000259" key="5">
    <source>
        <dbReference type="Pfam" id="PF01979"/>
    </source>
</evidence>
<keyword evidence="3" id="KW-0378">Hydrolase</keyword>
<comment type="cofactor">
    <cofactor evidence="1">
        <name>Zn(2+)</name>
        <dbReference type="ChEBI" id="CHEBI:29105"/>
    </cofactor>
</comment>
<dbReference type="KEGG" id="hdo:MUK72_06575"/>
<dbReference type="Pfam" id="PF01979">
    <property type="entry name" value="Amidohydro_1"/>
    <property type="match status" value="1"/>
</dbReference>
<evidence type="ECO:0000256" key="3">
    <source>
        <dbReference type="ARBA" id="ARBA00022801"/>
    </source>
</evidence>
<evidence type="ECO:0000313" key="9">
    <source>
        <dbReference type="Proteomes" id="UP001500962"/>
    </source>
</evidence>
<dbReference type="SUPFAM" id="SSF51556">
    <property type="entry name" value="Metallo-dependent hydrolases"/>
    <property type="match status" value="1"/>
</dbReference>
<evidence type="ECO:0000313" key="6">
    <source>
        <dbReference type="EMBL" id="GAA0468431.1"/>
    </source>
</evidence>
<dbReference type="GO" id="GO:0005829">
    <property type="term" value="C:cytosol"/>
    <property type="evidence" value="ECO:0007669"/>
    <property type="project" value="TreeGrafter"/>
</dbReference>
<evidence type="ECO:0000313" key="8">
    <source>
        <dbReference type="Proteomes" id="UP000830542"/>
    </source>
</evidence>
<dbReference type="GeneID" id="71761497"/>
<dbReference type="Gene3D" id="3.20.20.140">
    <property type="entry name" value="Metal-dependent hydrolases"/>
    <property type="match status" value="1"/>
</dbReference>
<dbReference type="Gene3D" id="2.30.40.10">
    <property type="entry name" value="Urease, subunit C, domain 1"/>
    <property type="match status" value="1"/>
</dbReference>
<reference evidence="7" key="2">
    <citation type="submission" date="2022-04" db="EMBL/GenBank/DDBJ databases">
        <title>Sequencing and genomic assembly of Halococcus dombrowskii.</title>
        <authorList>
            <person name="Lim S.W."/>
            <person name="MacLea K.S."/>
        </authorList>
    </citation>
    <scope>NUCLEOTIDE SEQUENCE</scope>
    <source>
        <strain evidence="7">H4</strain>
    </source>
</reference>
<feature type="domain" description="Amidohydrolase-related" evidence="5">
    <location>
        <begin position="52"/>
        <end position="432"/>
    </location>
</feature>
<organism evidence="6 9">
    <name type="scientific">Halococcus dombrowskii</name>
    <dbReference type="NCBI Taxonomy" id="179637"/>
    <lineage>
        <taxon>Archaea</taxon>
        <taxon>Methanobacteriati</taxon>
        <taxon>Methanobacteriota</taxon>
        <taxon>Stenosarchaea group</taxon>
        <taxon>Halobacteria</taxon>
        <taxon>Halobacteriales</taxon>
        <taxon>Halococcaceae</taxon>
        <taxon>Halococcus</taxon>
    </lineage>
</organism>
<dbReference type="FunFam" id="3.20.20.140:FF:000174">
    <property type="entry name" value="Dihydropyrimidinase-related protein 2"/>
    <property type="match status" value="1"/>
</dbReference>
<dbReference type="PANTHER" id="PTHR11647">
    <property type="entry name" value="HYDRANTOINASE/DIHYDROPYRIMIDINASE FAMILY MEMBER"/>
    <property type="match status" value="1"/>
</dbReference>
<evidence type="ECO:0000256" key="2">
    <source>
        <dbReference type="ARBA" id="ARBA00008829"/>
    </source>
</evidence>
<dbReference type="PANTHER" id="PTHR11647:SF1">
    <property type="entry name" value="COLLAPSIN RESPONSE MEDIATOR PROTEIN"/>
    <property type="match status" value="1"/>
</dbReference>
<protein>
    <submittedName>
        <fullName evidence="7">Amidohydrolase family protein</fullName>
    </submittedName>
    <submittedName>
        <fullName evidence="6">Dihydropyrimidinase</fullName>
    </submittedName>
</protein>
<dbReference type="InterPro" id="IPR050378">
    <property type="entry name" value="Metallo-dep_Hydrolases_sf"/>
</dbReference>
<dbReference type="RefSeq" id="WP_244704994.1">
    <property type="nucleotide sequence ID" value="NZ_BAAADN010000043.1"/>
</dbReference>
<dbReference type="GO" id="GO:0016812">
    <property type="term" value="F:hydrolase activity, acting on carbon-nitrogen (but not peptide) bonds, in cyclic amides"/>
    <property type="evidence" value="ECO:0007669"/>
    <property type="project" value="TreeGrafter"/>
</dbReference>
<dbReference type="SUPFAM" id="SSF51338">
    <property type="entry name" value="Composite domain of metallo-dependent hydrolases"/>
    <property type="match status" value="1"/>
</dbReference>
<dbReference type="InterPro" id="IPR011059">
    <property type="entry name" value="Metal-dep_hydrolase_composite"/>
</dbReference>
<reference evidence="6" key="1">
    <citation type="journal article" date="2014" name="Int. J. Syst. Evol. Microbiol.">
        <title>Complete genome sequence of Corynebacterium casei LMG S-19264T (=DSM 44701T), isolated from a smear-ripened cheese.</title>
        <authorList>
            <consortium name="US DOE Joint Genome Institute (JGI-PGF)"/>
            <person name="Walter F."/>
            <person name="Albersmeier A."/>
            <person name="Kalinowski J."/>
            <person name="Ruckert C."/>
        </authorList>
    </citation>
    <scope>NUCLEOTIDE SEQUENCE</scope>
    <source>
        <strain evidence="6">JCM 12289</strain>
    </source>
</reference>
<reference evidence="6" key="3">
    <citation type="submission" date="2023-12" db="EMBL/GenBank/DDBJ databases">
        <authorList>
            <person name="Sun Q."/>
            <person name="Inoue M."/>
        </authorList>
    </citation>
    <scope>NUCLEOTIDE SEQUENCE</scope>
    <source>
        <strain evidence="6">JCM 12289</strain>
    </source>
</reference>
<keyword evidence="8" id="KW-1185">Reference proteome</keyword>
<evidence type="ECO:0000256" key="4">
    <source>
        <dbReference type="ARBA" id="ARBA00022975"/>
    </source>
</evidence>
<evidence type="ECO:0000313" key="7">
    <source>
        <dbReference type="EMBL" id="UOO96362.1"/>
    </source>
</evidence>
<name>A0AAV3SHZ8_HALDO</name>
<dbReference type="Proteomes" id="UP001500962">
    <property type="component" value="Unassembled WGS sequence"/>
</dbReference>
<gene>
    <name evidence="6" type="primary">hydA_2</name>
    <name evidence="6" type="ORF">GCM10008985_26790</name>
    <name evidence="7" type="ORF">MUK72_06575</name>
</gene>
<dbReference type="EMBL" id="CP095005">
    <property type="protein sequence ID" value="UOO96362.1"/>
    <property type="molecule type" value="Genomic_DNA"/>
</dbReference>
<dbReference type="GO" id="GO:0006221">
    <property type="term" value="P:pyrimidine nucleotide biosynthetic process"/>
    <property type="evidence" value="ECO:0007669"/>
    <property type="project" value="UniProtKB-KW"/>
</dbReference>
<comment type="similarity">
    <text evidence="2">Belongs to the metallo-dependent hydrolases superfamily. Hydantoinase/dihydropyrimidinase family.</text>
</comment>
<evidence type="ECO:0000256" key="1">
    <source>
        <dbReference type="ARBA" id="ARBA00001947"/>
    </source>
</evidence>